<dbReference type="WBParaSite" id="ACAC_0001446201-mRNA-1">
    <property type="protein sequence ID" value="ACAC_0001446201-mRNA-1"/>
    <property type="gene ID" value="ACAC_0001446201"/>
</dbReference>
<sequence length="97" mass="11548">LVGRIADDEEYLRERSADELSFWLKKNKPKTIRMNWCCPKKPESKSIQCGLRMDNLPLAYDSQNLPSTEEKWNKTVFFSKPFGSYEWPPSVDYIEYY</sequence>
<reference evidence="3" key="2">
    <citation type="submission" date="2017-02" db="UniProtKB">
        <authorList>
            <consortium name="WormBaseParasite"/>
        </authorList>
    </citation>
    <scope>IDENTIFICATION</scope>
</reference>
<keyword evidence="2" id="KW-1185">Reference proteome</keyword>
<name>A0A0K0DRS3_ANGCA</name>
<evidence type="ECO:0000259" key="1">
    <source>
        <dbReference type="Pfam" id="PF23096"/>
    </source>
</evidence>
<dbReference type="AlphaFoldDB" id="A0A0K0DRS3"/>
<reference evidence="2" key="1">
    <citation type="submission" date="2012-09" db="EMBL/GenBank/DDBJ databases">
        <authorList>
            <person name="Martin A.A."/>
        </authorList>
    </citation>
    <scope>NUCLEOTIDE SEQUENCE</scope>
</reference>
<protein>
    <submittedName>
        <fullName evidence="3">Methyltranfer_dom domain-containing protein</fullName>
    </submittedName>
</protein>
<organism evidence="2 3">
    <name type="scientific">Angiostrongylus cantonensis</name>
    <name type="common">Rat lungworm</name>
    <dbReference type="NCBI Taxonomy" id="6313"/>
    <lineage>
        <taxon>Eukaryota</taxon>
        <taxon>Metazoa</taxon>
        <taxon>Ecdysozoa</taxon>
        <taxon>Nematoda</taxon>
        <taxon>Chromadorea</taxon>
        <taxon>Rhabditida</taxon>
        <taxon>Rhabditina</taxon>
        <taxon>Rhabditomorpha</taxon>
        <taxon>Strongyloidea</taxon>
        <taxon>Metastrongylidae</taxon>
        <taxon>Angiostrongylus</taxon>
    </lineage>
</organism>
<dbReference type="Proteomes" id="UP000035642">
    <property type="component" value="Unassembled WGS sequence"/>
</dbReference>
<feature type="domain" description="Proteasome activator complex subunit 4-like HEAT repeat-like" evidence="1">
    <location>
        <begin position="5"/>
        <end position="91"/>
    </location>
</feature>
<proteinExistence type="predicted"/>
<dbReference type="STRING" id="6313.A0A0K0DRS3"/>
<accession>A0A0K0DRS3</accession>
<evidence type="ECO:0000313" key="2">
    <source>
        <dbReference type="Proteomes" id="UP000035642"/>
    </source>
</evidence>
<dbReference type="Pfam" id="PF23096">
    <property type="entry name" value="HEAT_PSME4"/>
    <property type="match status" value="1"/>
</dbReference>
<dbReference type="InterPro" id="IPR055455">
    <property type="entry name" value="HEAT_PSME4"/>
</dbReference>
<evidence type="ECO:0000313" key="3">
    <source>
        <dbReference type="WBParaSite" id="ACAC_0001446201-mRNA-1"/>
    </source>
</evidence>